<comment type="similarity">
    <text evidence="10">Belongs to the TRAFAC class YlqF/YawG GTPase family. RsgA subfamily.</text>
</comment>
<feature type="binding site" evidence="10">
    <location>
        <begin position="164"/>
        <end position="172"/>
    </location>
    <ligand>
        <name>GTP</name>
        <dbReference type="ChEBI" id="CHEBI:37565"/>
    </ligand>
</feature>
<evidence type="ECO:0000256" key="7">
    <source>
        <dbReference type="ARBA" id="ARBA00022833"/>
    </source>
</evidence>
<keyword evidence="3 10" id="KW-0479">Metal-binding</keyword>
<keyword evidence="7 10" id="KW-0862">Zinc</keyword>
<evidence type="ECO:0000313" key="13">
    <source>
        <dbReference type="EMBL" id="TCS71678.1"/>
    </source>
</evidence>
<dbReference type="PANTHER" id="PTHR32120:SF11">
    <property type="entry name" value="SMALL RIBOSOMAL SUBUNIT BIOGENESIS GTPASE RSGA 1, MITOCHONDRIAL-RELATED"/>
    <property type="match status" value="1"/>
</dbReference>
<sequence length="292" mass="31000">MLNSGRVVATFGKHCLVQADSGLIDCVSRGRKTDIACGDAVEFKPTGPGQGVIEHVAPRRNLLYRSDPFKTKYFAANLDQVLVVTAAEPGLNENLLNRCLVAAQAAGIPAAIVLNKADLAQTAALHDHLKSYEAIGYPLLLVSAKTDVAPLLPRLAGKTSVLIGPSGVGKSTLVNALVPEADVRTAEISRALNTGRHTTTHTRLYALPGGGALIDSPGMQEFGLHHLGLDDLQAAFPEFKPFIGHCRFYNCRHLKEPDCAIAAAAASGGILAERLRAYQILVEEISARPATK</sequence>
<dbReference type="InterPro" id="IPR012340">
    <property type="entry name" value="NA-bd_OB-fold"/>
</dbReference>
<keyword evidence="1 10" id="KW-0963">Cytoplasm</keyword>
<evidence type="ECO:0000256" key="4">
    <source>
        <dbReference type="ARBA" id="ARBA00022730"/>
    </source>
</evidence>
<dbReference type="PROSITE" id="PS51721">
    <property type="entry name" value="G_CP"/>
    <property type="match status" value="1"/>
</dbReference>
<dbReference type="EC" id="3.6.1.-" evidence="10"/>
<dbReference type="Gene3D" id="1.10.40.50">
    <property type="entry name" value="Probable gtpase engc, domain 3"/>
    <property type="match status" value="1"/>
</dbReference>
<comment type="subunit">
    <text evidence="10">Monomer. Associates with 30S ribosomal subunit, binds 16S rRNA.</text>
</comment>
<name>A0A4V2UQM9_9PROT</name>
<dbReference type="RefSeq" id="WP_126460387.1">
    <property type="nucleotide sequence ID" value="NZ_AP018721.1"/>
</dbReference>
<feature type="binding site" evidence="10">
    <location>
        <position position="246"/>
    </location>
    <ligand>
        <name>Zn(2+)</name>
        <dbReference type="ChEBI" id="CHEBI:29105"/>
    </ligand>
</feature>
<dbReference type="Gene3D" id="3.40.50.300">
    <property type="entry name" value="P-loop containing nucleotide triphosphate hydrolases"/>
    <property type="match status" value="1"/>
</dbReference>
<dbReference type="PANTHER" id="PTHR32120">
    <property type="entry name" value="SMALL RIBOSOMAL SUBUNIT BIOGENESIS GTPASE RSGA"/>
    <property type="match status" value="1"/>
</dbReference>
<keyword evidence="6 10" id="KW-0378">Hydrolase</keyword>
<dbReference type="SUPFAM" id="SSF52540">
    <property type="entry name" value="P-loop containing nucleoside triphosphate hydrolases"/>
    <property type="match status" value="1"/>
</dbReference>
<dbReference type="EMBL" id="SLZY01000008">
    <property type="protein sequence ID" value="TCS71678.1"/>
    <property type="molecule type" value="Genomic_DNA"/>
</dbReference>
<keyword evidence="8 10" id="KW-0694">RNA-binding</keyword>
<evidence type="ECO:0000256" key="10">
    <source>
        <dbReference type="HAMAP-Rule" id="MF_01820"/>
    </source>
</evidence>
<evidence type="ECO:0000259" key="11">
    <source>
        <dbReference type="PROSITE" id="PS50936"/>
    </source>
</evidence>
<dbReference type="InterPro" id="IPR031944">
    <property type="entry name" value="RsgA_N"/>
</dbReference>
<evidence type="ECO:0000256" key="3">
    <source>
        <dbReference type="ARBA" id="ARBA00022723"/>
    </source>
</evidence>
<comment type="function">
    <text evidence="10">One of several proteins that assist in the late maturation steps of the functional core of the 30S ribosomal subunit. Helps release RbfA from mature subunits. May play a role in the assembly of ribosomal proteins into the subunit. Circularly permuted GTPase that catalyzes slow GTP hydrolysis, GTPase activity is stimulated by the 30S ribosomal subunit.</text>
</comment>
<dbReference type="AlphaFoldDB" id="A0A4V2UQM9"/>
<dbReference type="HAMAP" id="MF_01820">
    <property type="entry name" value="GTPase_RsgA"/>
    <property type="match status" value="1"/>
</dbReference>
<feature type="binding site" evidence="10">
    <location>
        <position position="259"/>
    </location>
    <ligand>
        <name>Zn(2+)</name>
        <dbReference type="ChEBI" id="CHEBI:29105"/>
    </ligand>
</feature>
<evidence type="ECO:0000256" key="9">
    <source>
        <dbReference type="ARBA" id="ARBA00023134"/>
    </source>
</evidence>
<feature type="binding site" evidence="10">
    <location>
        <begin position="115"/>
        <end position="118"/>
    </location>
    <ligand>
        <name>GTP</name>
        <dbReference type="ChEBI" id="CHEBI:37565"/>
    </ligand>
</feature>
<gene>
    <name evidence="10" type="primary">rsgA</name>
    <name evidence="13" type="ORF">EDC61_10821</name>
</gene>
<accession>A0A4V2UQM9</accession>
<evidence type="ECO:0000256" key="6">
    <source>
        <dbReference type="ARBA" id="ARBA00022801"/>
    </source>
</evidence>
<dbReference type="InterPro" id="IPR027417">
    <property type="entry name" value="P-loop_NTPase"/>
</dbReference>
<evidence type="ECO:0000313" key="14">
    <source>
        <dbReference type="Proteomes" id="UP000295135"/>
    </source>
</evidence>
<feature type="domain" description="EngC GTPase" evidence="11">
    <location>
        <begin position="76"/>
        <end position="220"/>
    </location>
</feature>
<comment type="subcellular location">
    <subcellularLocation>
        <location evidence="10">Cytoplasm</location>
    </subcellularLocation>
</comment>
<dbReference type="GO" id="GO:0003924">
    <property type="term" value="F:GTPase activity"/>
    <property type="evidence" value="ECO:0007669"/>
    <property type="project" value="UniProtKB-UniRule"/>
</dbReference>
<dbReference type="OrthoDB" id="9809485at2"/>
<dbReference type="GO" id="GO:0005525">
    <property type="term" value="F:GTP binding"/>
    <property type="evidence" value="ECO:0007669"/>
    <property type="project" value="UniProtKB-UniRule"/>
</dbReference>
<evidence type="ECO:0000259" key="12">
    <source>
        <dbReference type="PROSITE" id="PS51721"/>
    </source>
</evidence>
<keyword evidence="14" id="KW-1185">Reference proteome</keyword>
<feature type="binding site" evidence="10">
    <location>
        <position position="253"/>
    </location>
    <ligand>
        <name>Zn(2+)</name>
        <dbReference type="ChEBI" id="CHEBI:29105"/>
    </ligand>
</feature>
<dbReference type="InterPro" id="IPR030378">
    <property type="entry name" value="G_CP_dom"/>
</dbReference>
<evidence type="ECO:0000256" key="2">
    <source>
        <dbReference type="ARBA" id="ARBA00022517"/>
    </source>
</evidence>
<dbReference type="NCBIfam" id="TIGR00157">
    <property type="entry name" value="ribosome small subunit-dependent GTPase A"/>
    <property type="match status" value="1"/>
</dbReference>
<dbReference type="GO" id="GO:0046872">
    <property type="term" value="F:metal ion binding"/>
    <property type="evidence" value="ECO:0007669"/>
    <property type="project" value="UniProtKB-KW"/>
</dbReference>
<dbReference type="GO" id="GO:0019843">
    <property type="term" value="F:rRNA binding"/>
    <property type="evidence" value="ECO:0007669"/>
    <property type="project" value="UniProtKB-KW"/>
</dbReference>
<keyword evidence="5 10" id="KW-0547">Nucleotide-binding</keyword>
<evidence type="ECO:0000256" key="1">
    <source>
        <dbReference type="ARBA" id="ARBA00022490"/>
    </source>
</evidence>
<dbReference type="Pfam" id="PF03193">
    <property type="entry name" value="RsgA_GTPase"/>
    <property type="match status" value="1"/>
</dbReference>
<evidence type="ECO:0000256" key="8">
    <source>
        <dbReference type="ARBA" id="ARBA00022884"/>
    </source>
</evidence>
<comment type="caution">
    <text evidence="13">The sequence shown here is derived from an EMBL/GenBank/DDBJ whole genome shotgun (WGS) entry which is preliminary data.</text>
</comment>
<dbReference type="InterPro" id="IPR004881">
    <property type="entry name" value="Ribosome_biogen_GTPase_RsgA"/>
</dbReference>
<dbReference type="CDD" id="cd04466">
    <property type="entry name" value="S1_YloQ_GTPase"/>
    <property type="match status" value="1"/>
</dbReference>
<organism evidence="13 14">
    <name type="scientific">Sulfuritortus calidifontis</name>
    <dbReference type="NCBI Taxonomy" id="1914471"/>
    <lineage>
        <taxon>Bacteria</taxon>
        <taxon>Pseudomonadati</taxon>
        <taxon>Pseudomonadota</taxon>
        <taxon>Betaproteobacteria</taxon>
        <taxon>Nitrosomonadales</taxon>
        <taxon>Thiobacillaceae</taxon>
        <taxon>Sulfuritortus</taxon>
    </lineage>
</organism>
<keyword evidence="4 10" id="KW-0699">rRNA-binding</keyword>
<dbReference type="SUPFAM" id="SSF50249">
    <property type="entry name" value="Nucleic acid-binding proteins"/>
    <property type="match status" value="1"/>
</dbReference>
<protein>
    <recommendedName>
        <fullName evidence="10">Small ribosomal subunit biogenesis GTPase RsgA</fullName>
        <ecNumber evidence="10">3.6.1.-</ecNumber>
    </recommendedName>
</protein>
<proteinExistence type="inferred from homology"/>
<keyword evidence="9 10" id="KW-0342">GTP-binding</keyword>
<dbReference type="GO" id="GO:0042274">
    <property type="term" value="P:ribosomal small subunit biogenesis"/>
    <property type="evidence" value="ECO:0007669"/>
    <property type="project" value="UniProtKB-UniRule"/>
</dbReference>
<keyword evidence="2 10" id="KW-0690">Ribosome biogenesis</keyword>
<dbReference type="CDD" id="cd01854">
    <property type="entry name" value="YjeQ_EngC"/>
    <property type="match status" value="1"/>
</dbReference>
<dbReference type="InterPro" id="IPR010914">
    <property type="entry name" value="RsgA_GTPase_dom"/>
</dbReference>
<comment type="cofactor">
    <cofactor evidence="10">
        <name>Zn(2+)</name>
        <dbReference type="ChEBI" id="CHEBI:29105"/>
    </cofactor>
    <text evidence="10">Binds 1 zinc ion per subunit.</text>
</comment>
<reference evidence="13 14" key="1">
    <citation type="submission" date="2019-03" db="EMBL/GenBank/DDBJ databases">
        <title>Genomic Encyclopedia of Type Strains, Phase IV (KMG-IV): sequencing the most valuable type-strain genomes for metagenomic binning, comparative biology and taxonomic classification.</title>
        <authorList>
            <person name="Goeker M."/>
        </authorList>
    </citation>
    <scope>NUCLEOTIDE SEQUENCE [LARGE SCALE GENOMIC DNA]</scope>
    <source>
        <strain evidence="13 14">DSM 103923</strain>
    </source>
</reference>
<feature type="domain" description="CP-type G" evidence="12">
    <location>
        <begin position="60"/>
        <end position="222"/>
    </location>
</feature>
<feature type="binding site" evidence="10">
    <location>
        <position position="251"/>
    </location>
    <ligand>
        <name>Zn(2+)</name>
        <dbReference type="ChEBI" id="CHEBI:29105"/>
    </ligand>
</feature>
<dbReference type="GO" id="GO:0005737">
    <property type="term" value="C:cytoplasm"/>
    <property type="evidence" value="ECO:0007669"/>
    <property type="project" value="UniProtKB-SubCell"/>
</dbReference>
<dbReference type="Proteomes" id="UP000295135">
    <property type="component" value="Unassembled WGS sequence"/>
</dbReference>
<dbReference type="PROSITE" id="PS50936">
    <property type="entry name" value="ENGC_GTPASE"/>
    <property type="match status" value="1"/>
</dbReference>
<evidence type="ECO:0000256" key="5">
    <source>
        <dbReference type="ARBA" id="ARBA00022741"/>
    </source>
</evidence>
<dbReference type="Gene3D" id="2.40.50.140">
    <property type="entry name" value="Nucleic acid-binding proteins"/>
    <property type="match status" value="1"/>
</dbReference>